<dbReference type="InterPro" id="IPR036816">
    <property type="entry name" value="RNaseA-like_dom_sf"/>
</dbReference>
<feature type="disulfide bond" evidence="4">
    <location>
        <begin position="53"/>
        <end position="99"/>
    </location>
</feature>
<feature type="disulfide bond" evidence="4">
    <location>
        <begin position="42"/>
        <end position="91"/>
    </location>
</feature>
<protein>
    <submittedName>
        <fullName evidence="3">RC-RNase4 ribonuclease</fullName>
    </submittedName>
</protein>
<accession>Q9DFY6</accession>
<dbReference type="EvolutionaryTrace" id="Q9DFY6"/>
<dbReference type="SMR" id="Q9DFY6"/>
<feature type="disulfide bond" evidence="4">
    <location>
        <begin position="71"/>
        <end position="114"/>
    </location>
</feature>
<dbReference type="PROSITE" id="PS00127">
    <property type="entry name" value="RNASE_PANCREATIC"/>
    <property type="match status" value="1"/>
</dbReference>
<evidence type="ECO:0000313" key="3">
    <source>
        <dbReference type="EMBL" id="AAG31441.2"/>
    </source>
</evidence>
<feature type="signal peptide" evidence="1">
    <location>
        <begin position="1"/>
        <end position="23"/>
    </location>
</feature>
<proteinExistence type="evidence at protein level"/>
<reference evidence="3" key="2">
    <citation type="submission" date="2001-08" db="EMBL/GenBank/DDBJ databases">
        <authorList>
            <person name="Frohberg C."/>
        </authorList>
    </citation>
    <scope>NUCLEOTIDE SEQUENCE</scope>
    <source>
        <tissue evidence="3">Liver</tissue>
    </source>
</reference>
<evidence type="ECO:0007829" key="4">
    <source>
        <dbReference type="PDB" id="1KVZ"/>
    </source>
</evidence>
<reference evidence="3" key="1">
    <citation type="journal article" date="2000" name="Nucleic Acids Res.">
        <title>Purification and cloning of cytotoxic ribonucleases from Rana catesbeiana (bullfrog).</title>
        <authorList>
            <person name="Liao Y.D."/>
            <person name="Huang H.C."/>
            <person name="Leu Y.J."/>
            <person name="Wei C.W."/>
            <person name="Tang P.C."/>
            <person name="Wang S.C."/>
        </authorList>
    </citation>
    <scope>NUCLEOTIDE SEQUENCE</scope>
    <source>
        <tissue evidence="3">Liver</tissue>
    </source>
</reference>
<feature type="domain" description="Ribonuclease A-domain" evidence="2">
    <location>
        <begin position="22"/>
        <end position="126"/>
    </location>
</feature>
<dbReference type="SMART" id="SM00092">
    <property type="entry name" value="RNAse_Pc"/>
    <property type="match status" value="1"/>
</dbReference>
<dbReference type="Pfam" id="PF00074">
    <property type="entry name" value="RnaseA"/>
    <property type="match status" value="1"/>
</dbReference>
<feature type="chain" id="PRO_5036492794" evidence="1">
    <location>
        <begin position="24"/>
        <end position="129"/>
    </location>
</feature>
<dbReference type="EMBL" id="AF242555">
    <property type="protein sequence ID" value="AAG31441.2"/>
    <property type="molecule type" value="Genomic_DNA"/>
</dbReference>
<dbReference type="SUPFAM" id="SSF54076">
    <property type="entry name" value="RNase A-like"/>
    <property type="match status" value="1"/>
</dbReference>
<reference evidence="4" key="3">
    <citation type="journal article" date="2003" name="J. Mol. Biol.">
        <title>Solution structure of the cytotoxic RNase 4 from oocytes of bullfrog Rana catesbeiana.</title>
        <authorList>
            <person name="Hsu C.H."/>
            <person name="Liao Y.D."/>
            <person name="Pan Y.R."/>
            <person name="Chen L.W."/>
            <person name="Wu S.H."/>
            <person name="Leu Y.J."/>
            <person name="Chen C."/>
        </authorList>
    </citation>
    <scope>STRUCTURE BY NMR OF 24-129</scope>
    <scope>DISULFIDE BONDS</scope>
</reference>
<dbReference type="AlphaFoldDB" id="Q9DFY6"/>
<organism evidence="3">
    <name type="scientific">Aquarana catesbeiana</name>
    <name type="common">American bullfrog</name>
    <name type="synonym">Rana catesbeiana</name>
    <dbReference type="NCBI Taxonomy" id="8400"/>
    <lineage>
        <taxon>Eukaryota</taxon>
        <taxon>Metazoa</taxon>
        <taxon>Chordata</taxon>
        <taxon>Craniata</taxon>
        <taxon>Vertebrata</taxon>
        <taxon>Euteleostomi</taxon>
        <taxon>Amphibia</taxon>
        <taxon>Batrachia</taxon>
        <taxon>Anura</taxon>
        <taxon>Neobatrachia</taxon>
        <taxon>Ranoidea</taxon>
        <taxon>Ranidae</taxon>
        <taxon>Aquarana</taxon>
    </lineage>
</organism>
<dbReference type="InterPro" id="IPR023412">
    <property type="entry name" value="RNaseA_domain"/>
</dbReference>
<dbReference type="Gene3D" id="3.10.130.10">
    <property type="entry name" value="Ribonuclease A-like domain"/>
    <property type="match status" value="1"/>
</dbReference>
<dbReference type="PDB" id="1KVZ">
    <property type="method" value="NMR"/>
    <property type="chains" value="A=24-129"/>
</dbReference>
<feature type="disulfide bond" evidence="4">
    <location>
        <begin position="111"/>
        <end position="128"/>
    </location>
</feature>
<dbReference type="PDBsum" id="1KVZ"/>
<sequence length="129" mass="14724" precursor="true">MFPKFSFLLIFAIVLSLTHKSLCQDWATFKKKHLTDTWDVDCDNLMPTSLFDCKDKNTFIYSLPGPVKALCRGVIFSADVLSNSEFYLAECNVKPRKPCKYKLKKSSNRICIRCEHELPVHFAGVGICP</sequence>
<evidence type="ECO:0000259" key="2">
    <source>
        <dbReference type="SMART" id="SM00092"/>
    </source>
</evidence>
<name>Q9DFY6_AQUCT</name>
<dbReference type="InterPro" id="IPR023411">
    <property type="entry name" value="RNaseA_AS"/>
</dbReference>
<keyword evidence="4" id="KW-0002">3D-structure</keyword>
<keyword evidence="1" id="KW-0732">Signal</keyword>
<evidence type="ECO:0000256" key="1">
    <source>
        <dbReference type="SAM" id="SignalP"/>
    </source>
</evidence>